<organism evidence="1 3">
    <name type="scientific">Cupriavidus oxalaticus</name>
    <dbReference type="NCBI Taxonomy" id="96344"/>
    <lineage>
        <taxon>Bacteria</taxon>
        <taxon>Pseudomonadati</taxon>
        <taxon>Pseudomonadota</taxon>
        <taxon>Betaproteobacteria</taxon>
        <taxon>Burkholderiales</taxon>
        <taxon>Burkholderiaceae</taxon>
        <taxon>Cupriavidus</taxon>
    </lineage>
</organism>
<evidence type="ECO:0000313" key="2">
    <source>
        <dbReference type="EMBL" id="SPC18217.1"/>
    </source>
</evidence>
<evidence type="ECO:0000313" key="1">
    <source>
        <dbReference type="EMBL" id="SPC05087.1"/>
    </source>
</evidence>
<reference evidence="1" key="2">
    <citation type="submission" date="2018-01" db="EMBL/GenBank/DDBJ databases">
        <authorList>
            <person name="Clerissi C."/>
        </authorList>
    </citation>
    <scope>NUCLEOTIDE SEQUENCE</scope>
    <source>
        <strain evidence="1">Cupriavidus oxalaticus LMG 2235</strain>
    </source>
</reference>
<comment type="caution">
    <text evidence="1">The sequence shown here is derived from an EMBL/GenBank/DDBJ whole genome shotgun (WGS) entry which is preliminary data.</text>
</comment>
<reference evidence="3" key="1">
    <citation type="submission" date="2018-01" db="EMBL/GenBank/DDBJ databases">
        <authorList>
            <person name="Gaut B.S."/>
            <person name="Morton B.R."/>
            <person name="Clegg M.T."/>
            <person name="Duvall M.R."/>
        </authorList>
    </citation>
    <scope>NUCLEOTIDE SEQUENCE [LARGE SCALE GENOMIC DNA]</scope>
</reference>
<dbReference type="EMBL" id="OGUS01000004">
    <property type="protein sequence ID" value="SPC05087.1"/>
    <property type="molecule type" value="Genomic_DNA"/>
</dbReference>
<dbReference type="AlphaFoldDB" id="A0A375FFZ7"/>
<proteinExistence type="predicted"/>
<sequence length="31" mass="3573">MRFVSLSHVNTVNAGEVLDRSFYYELATCHI</sequence>
<dbReference type="Proteomes" id="UP000256862">
    <property type="component" value="Plasmid CO2235_mp"/>
</dbReference>
<dbReference type="EMBL" id="OGUS01000132">
    <property type="protein sequence ID" value="SPC18217.1"/>
    <property type="molecule type" value="Genomic_DNA"/>
</dbReference>
<evidence type="ECO:0000313" key="3">
    <source>
        <dbReference type="Proteomes" id="UP000256862"/>
    </source>
</evidence>
<accession>A0A375FFZ7</accession>
<name>A0A375FFZ7_9BURK</name>
<protein>
    <submittedName>
        <fullName evidence="1">Uncharacterized protein</fullName>
    </submittedName>
</protein>
<gene>
    <name evidence="2" type="ORF">CO2235_MP10391</name>
    <name evidence="1" type="ORF">CO2235_U1010041</name>
</gene>